<evidence type="ECO:0000313" key="4">
    <source>
        <dbReference type="Proteomes" id="UP000681720"/>
    </source>
</evidence>
<feature type="chain" id="PRO_5035922470" description="GH18 domain-containing protein" evidence="1">
    <location>
        <begin position="21"/>
        <end position="88"/>
    </location>
</feature>
<organism evidence="3 4">
    <name type="scientific">Rotaria magnacalcarata</name>
    <dbReference type="NCBI Taxonomy" id="392030"/>
    <lineage>
        <taxon>Eukaryota</taxon>
        <taxon>Metazoa</taxon>
        <taxon>Spiralia</taxon>
        <taxon>Gnathifera</taxon>
        <taxon>Rotifera</taxon>
        <taxon>Eurotatoria</taxon>
        <taxon>Bdelloidea</taxon>
        <taxon>Philodinida</taxon>
        <taxon>Philodinidae</taxon>
        <taxon>Rotaria</taxon>
    </lineage>
</organism>
<protein>
    <recommendedName>
        <fullName evidence="2">GH18 domain-containing protein</fullName>
    </recommendedName>
</protein>
<dbReference type="GO" id="GO:0005975">
    <property type="term" value="P:carbohydrate metabolic process"/>
    <property type="evidence" value="ECO:0007669"/>
    <property type="project" value="InterPro"/>
</dbReference>
<dbReference type="InterPro" id="IPR001223">
    <property type="entry name" value="Glyco_hydro18_cat"/>
</dbReference>
<dbReference type="GO" id="GO:0008061">
    <property type="term" value="F:chitin binding"/>
    <property type="evidence" value="ECO:0007669"/>
    <property type="project" value="TreeGrafter"/>
</dbReference>
<evidence type="ECO:0000256" key="1">
    <source>
        <dbReference type="SAM" id="SignalP"/>
    </source>
</evidence>
<name>A0A8S3I3M1_9BILA</name>
<gene>
    <name evidence="3" type="ORF">GIL414_LOCUS72531</name>
</gene>
<accession>A0A8S3I3M1</accession>
<dbReference type="AlphaFoldDB" id="A0A8S3I3M1"/>
<dbReference type="Proteomes" id="UP000681720">
    <property type="component" value="Unassembled WGS sequence"/>
</dbReference>
<evidence type="ECO:0000259" key="2">
    <source>
        <dbReference type="PROSITE" id="PS51910"/>
    </source>
</evidence>
<evidence type="ECO:0000313" key="3">
    <source>
        <dbReference type="EMBL" id="CAF5189714.1"/>
    </source>
</evidence>
<dbReference type="Gene3D" id="3.20.20.80">
    <property type="entry name" value="Glycosidases"/>
    <property type="match status" value="1"/>
</dbReference>
<dbReference type="SUPFAM" id="SSF51445">
    <property type="entry name" value="(Trans)glycosidases"/>
    <property type="match status" value="1"/>
</dbReference>
<dbReference type="GO" id="GO:0006032">
    <property type="term" value="P:chitin catabolic process"/>
    <property type="evidence" value="ECO:0007669"/>
    <property type="project" value="TreeGrafter"/>
</dbReference>
<reference evidence="3" key="1">
    <citation type="submission" date="2021-02" db="EMBL/GenBank/DDBJ databases">
        <authorList>
            <person name="Nowell W R."/>
        </authorList>
    </citation>
    <scope>NUCLEOTIDE SEQUENCE</scope>
</reference>
<dbReference type="PROSITE" id="PS51910">
    <property type="entry name" value="GH18_2"/>
    <property type="match status" value="1"/>
</dbReference>
<proteinExistence type="predicted"/>
<dbReference type="GO" id="GO:0005576">
    <property type="term" value="C:extracellular region"/>
    <property type="evidence" value="ECO:0007669"/>
    <property type="project" value="TreeGrafter"/>
</dbReference>
<comment type="caution">
    <text evidence="3">The sequence shown here is derived from an EMBL/GenBank/DDBJ whole genome shotgun (WGS) entry which is preliminary data.</text>
</comment>
<keyword evidence="1" id="KW-0732">Signal</keyword>
<dbReference type="GO" id="GO:0004568">
    <property type="term" value="F:chitinase activity"/>
    <property type="evidence" value="ECO:0007669"/>
    <property type="project" value="TreeGrafter"/>
</dbReference>
<dbReference type="PANTHER" id="PTHR11177:SF317">
    <property type="entry name" value="CHITINASE 12-RELATED"/>
    <property type="match status" value="1"/>
</dbReference>
<dbReference type="InterPro" id="IPR050314">
    <property type="entry name" value="Glycosyl_Hydrlase_18"/>
</dbReference>
<feature type="signal peptide" evidence="1">
    <location>
        <begin position="1"/>
        <end position="20"/>
    </location>
</feature>
<feature type="domain" description="GH18" evidence="2">
    <location>
        <begin position="25"/>
        <end position="88"/>
    </location>
</feature>
<sequence>MILRRIVLFILFIKVSILLAAEEKFKIVCYFANWAYNRPSGGSMTPEDIDPCLCTHVIYAFSEMENNQLIPTEKHDLKDKNQAGTCQF</sequence>
<dbReference type="InterPro" id="IPR017853">
    <property type="entry name" value="GH"/>
</dbReference>
<dbReference type="EMBL" id="CAJOBJ010336619">
    <property type="protein sequence ID" value="CAF5189714.1"/>
    <property type="molecule type" value="Genomic_DNA"/>
</dbReference>
<dbReference type="PANTHER" id="PTHR11177">
    <property type="entry name" value="CHITINASE"/>
    <property type="match status" value="1"/>
</dbReference>